<dbReference type="Pfam" id="PF11225">
    <property type="entry name" value="DUF3024"/>
    <property type="match status" value="1"/>
</dbReference>
<dbReference type="Proteomes" id="UP000611723">
    <property type="component" value="Unassembled WGS sequence"/>
</dbReference>
<keyword evidence="2" id="KW-1185">Reference proteome</keyword>
<reference evidence="1" key="1">
    <citation type="submission" date="2021-01" db="EMBL/GenBank/DDBJ databases">
        <title>Marivirga aurantiaca sp. nov., isolated from intertidal surface sediments.</title>
        <authorList>
            <person name="Zhang M."/>
        </authorList>
    </citation>
    <scope>NUCLEOTIDE SEQUENCE</scope>
    <source>
        <strain evidence="1">S37H4</strain>
    </source>
</reference>
<name>A0A935C8T9_9BACT</name>
<gene>
    <name evidence="1" type="ORF">JKA74_08965</name>
</gene>
<organism evidence="1 2">
    <name type="scientific">Marivirga aurantiaca</name>
    <dbReference type="NCBI Taxonomy" id="2802615"/>
    <lineage>
        <taxon>Bacteria</taxon>
        <taxon>Pseudomonadati</taxon>
        <taxon>Bacteroidota</taxon>
        <taxon>Cytophagia</taxon>
        <taxon>Cytophagales</taxon>
        <taxon>Marivirgaceae</taxon>
        <taxon>Marivirga</taxon>
    </lineage>
</organism>
<dbReference type="AlphaFoldDB" id="A0A935C8T9"/>
<proteinExistence type="predicted"/>
<accession>A0A935C8T9</accession>
<sequence length="114" mass="13846">MGLDALKTTDIIEVMENFLEKRRPPEEIRDKLDISYKIIDQSIFIFEIRPRWNKPEEQMHIEIAKATYVKNKDIWKVYWKRADLKWHPYDPPTVKTLHEFTETVNNDEYGCFWG</sequence>
<evidence type="ECO:0000313" key="2">
    <source>
        <dbReference type="Proteomes" id="UP000611723"/>
    </source>
</evidence>
<protein>
    <submittedName>
        <fullName evidence="1">DUF3024 domain-containing protein</fullName>
    </submittedName>
</protein>
<evidence type="ECO:0000313" key="1">
    <source>
        <dbReference type="EMBL" id="MBK6265167.1"/>
    </source>
</evidence>
<dbReference type="EMBL" id="JAEQBW010000003">
    <property type="protein sequence ID" value="MBK6265167.1"/>
    <property type="molecule type" value="Genomic_DNA"/>
</dbReference>
<comment type="caution">
    <text evidence="1">The sequence shown here is derived from an EMBL/GenBank/DDBJ whole genome shotgun (WGS) entry which is preliminary data.</text>
</comment>
<dbReference type="InterPro" id="IPR021388">
    <property type="entry name" value="DUF3024"/>
</dbReference>